<name>A0A183B8N4_9TREM</name>
<reference evidence="6 7" key="2">
    <citation type="submission" date="2018-11" db="EMBL/GenBank/DDBJ databases">
        <authorList>
            <consortium name="Pathogen Informatics"/>
        </authorList>
    </citation>
    <scope>NUCLEOTIDE SEQUENCE [LARGE SCALE GENOMIC DNA]</scope>
    <source>
        <strain evidence="6 7">Egypt</strain>
    </source>
</reference>
<dbReference type="PANTHER" id="PTHR12161:SF5">
    <property type="entry name" value="IST1 HOMOLOG"/>
    <property type="match status" value="1"/>
</dbReference>
<dbReference type="InterPro" id="IPR005061">
    <property type="entry name" value="Ist1"/>
</dbReference>
<protein>
    <recommendedName>
        <fullName evidence="2">IST1 homolog</fullName>
    </recommendedName>
    <alternativeName>
        <fullName evidence="3">Charged multivesicular body protein 8</fullName>
    </alternativeName>
</protein>
<dbReference type="WBParaSite" id="ECPE_0001560901-mRNA-1">
    <property type="protein sequence ID" value="ECPE_0001560901-mRNA-1"/>
    <property type="gene ID" value="ECPE_0001560901"/>
</dbReference>
<dbReference type="Pfam" id="PF03398">
    <property type="entry name" value="Ist1"/>
    <property type="match status" value="1"/>
</dbReference>
<keyword evidence="7" id="KW-1185">Reference proteome</keyword>
<evidence type="ECO:0000256" key="3">
    <source>
        <dbReference type="ARBA" id="ARBA00032374"/>
    </source>
</evidence>
<dbReference type="PANTHER" id="PTHR12161">
    <property type="entry name" value="IST1 FAMILY MEMBER"/>
    <property type="match status" value="1"/>
</dbReference>
<gene>
    <name evidence="6" type="ORF">ECPE_LOCUS15569</name>
</gene>
<comment type="similarity">
    <text evidence="1">Belongs to the IST1 family.</text>
</comment>
<dbReference type="GO" id="GO:0015031">
    <property type="term" value="P:protein transport"/>
    <property type="evidence" value="ECO:0007669"/>
    <property type="project" value="InterPro"/>
</dbReference>
<dbReference type="InterPro" id="IPR042277">
    <property type="entry name" value="IST1-like"/>
</dbReference>
<evidence type="ECO:0000313" key="6">
    <source>
        <dbReference type="EMBL" id="VDP92841.1"/>
    </source>
</evidence>
<evidence type="ECO:0000256" key="4">
    <source>
        <dbReference type="ARBA" id="ARBA00046124"/>
    </source>
</evidence>
<accession>A0A183B8N4</accession>
<dbReference type="OrthoDB" id="29853at2759"/>
<reference evidence="8" key="1">
    <citation type="submission" date="2016-06" db="UniProtKB">
        <authorList>
            <consortium name="WormBaseParasite"/>
        </authorList>
    </citation>
    <scope>IDENTIFICATION</scope>
</reference>
<evidence type="ECO:0000313" key="7">
    <source>
        <dbReference type="Proteomes" id="UP000272942"/>
    </source>
</evidence>
<dbReference type="Gene3D" id="1.20.1260.60">
    <property type="entry name" value="Vacuolar protein sorting-associated protein Ist1"/>
    <property type="match status" value="1"/>
</dbReference>
<proteinExistence type="inferred from homology"/>
<dbReference type="AlphaFoldDB" id="A0A183B8N4"/>
<sequence>MSMGAIDFEKLKCLLNVTLSRFDVLIRKHTERSLVSRGTVCDYLRQDKVERARIHAEQMIRDDSYVEALEVVKTLHTVLISRMGLLKNGGPLDQLVREAISTILWASTVLSVEIPEYKSIVQIFGKMFDKSYVSERQDGSSDEINVTVKQKLNLIPGHNMIEVYLVSPLAYHGDLIICHTLDTSVVLHDISYLVALNLSVNGEGSSNPPALPISLRNNLTLIQNHSSLACSTHSHWKHALIIIAKIRRLNRNMDSVHQFLHCSSPPVFFVRSTILPLIRHHPPSSPQLYFLLPKVGICVFIHQSVASSWVPNLDFSTREFQLMWLKLRLPSFNHYLYVLYRSPHELQLIHI</sequence>
<evidence type="ECO:0000256" key="5">
    <source>
        <dbReference type="ARBA" id="ARBA00046920"/>
    </source>
</evidence>
<organism evidence="8">
    <name type="scientific">Echinostoma caproni</name>
    <dbReference type="NCBI Taxonomy" id="27848"/>
    <lineage>
        <taxon>Eukaryota</taxon>
        <taxon>Metazoa</taxon>
        <taxon>Spiralia</taxon>
        <taxon>Lophotrochozoa</taxon>
        <taxon>Platyhelminthes</taxon>
        <taxon>Trematoda</taxon>
        <taxon>Digenea</taxon>
        <taxon>Plagiorchiida</taxon>
        <taxon>Echinostomata</taxon>
        <taxon>Echinostomatoidea</taxon>
        <taxon>Echinostomatidae</taxon>
        <taxon>Echinostoma</taxon>
    </lineage>
</organism>
<dbReference type="Proteomes" id="UP000272942">
    <property type="component" value="Unassembled WGS sequence"/>
</dbReference>
<evidence type="ECO:0000256" key="2">
    <source>
        <dbReference type="ARBA" id="ARBA00014513"/>
    </source>
</evidence>
<dbReference type="EMBL" id="UZAN01061020">
    <property type="protein sequence ID" value="VDP92841.1"/>
    <property type="molecule type" value="Genomic_DNA"/>
</dbReference>
<evidence type="ECO:0000256" key="1">
    <source>
        <dbReference type="ARBA" id="ARBA00005536"/>
    </source>
</evidence>
<evidence type="ECO:0000313" key="8">
    <source>
        <dbReference type="WBParaSite" id="ECPE_0001560901-mRNA-1"/>
    </source>
</evidence>
<comment type="function">
    <text evidence="4">ESCRT-III-like protein involved in cytokinesis, nuclear envelope reassembly and endosomal tubulation. Is required for efficient abscission during cytokinesis. Involved in recruiting VPS4A and/or VPS4B to the midbody of dividing cells. During late anaphase, involved in nuclear envelope reassembly and mitotic spindle disassembly together with the ESCRT-III complex: IST1 acts by mediating the recruitment of SPAST to the nuclear membrane, leading to microtubule severing. Recruited to the reforming nuclear envelope (NE) during anaphase by LEMD2. Regulates early endosomal tubulation together with the ESCRT-III complex by mediating the recruitment of SPAST.</text>
</comment>
<comment type="subunit">
    <text evidence="5">Interacts with CHMP1A, CHMP1B, VPS4A and VTA1. Interacts with SPAST, STAMBP, and USP8. May interact with VPS37B. May associate with the ESCRT-I complex. Interacts with MITD1, in competition with VSP4. Interacts with SPART (via MIT domain); leading to the recruitment of SPART to midbodies. Interacts with SPAST.</text>
</comment>